<evidence type="ECO:0000256" key="1">
    <source>
        <dbReference type="ARBA" id="ARBA00022448"/>
    </source>
</evidence>
<dbReference type="Pfam" id="PF00005">
    <property type="entry name" value="ABC_tran"/>
    <property type="match status" value="1"/>
</dbReference>
<dbReference type="InterPro" id="IPR017871">
    <property type="entry name" value="ABC_transporter-like_CS"/>
</dbReference>
<sequence>MPASPSAPVLTCHGLRKTYGPRTVLDGIDLSVTAGERLALTGPSGSGKTTLLNCLGGVDRADAGTITLAGHALDQLSESALALLRREQIGTVFQFFHLLPTLSVAENIELPLQLLGAPAADRRPRVADLIERVGLTHRADARPGQLSGGEQQRAAIARALVHQPAVLLADEPTGNLDSANGERILALLRELTDATSTALVLVTHSEEAAAICHRRIHLLDGRIERTTTAA</sequence>
<keyword evidence="6" id="KW-1185">Reference proteome</keyword>
<dbReference type="PROSITE" id="PS50893">
    <property type="entry name" value="ABC_TRANSPORTER_2"/>
    <property type="match status" value="1"/>
</dbReference>
<dbReference type="InterPro" id="IPR003439">
    <property type="entry name" value="ABC_transporter-like_ATP-bd"/>
</dbReference>
<dbReference type="CDD" id="cd03255">
    <property type="entry name" value="ABC_MJ0796_LolCDE_FtsE"/>
    <property type="match status" value="1"/>
</dbReference>
<dbReference type="RefSeq" id="WP_221030488.1">
    <property type="nucleotide sequence ID" value="NZ_CP139781.1"/>
</dbReference>
<evidence type="ECO:0000256" key="2">
    <source>
        <dbReference type="ARBA" id="ARBA00022741"/>
    </source>
</evidence>
<dbReference type="InterPro" id="IPR027417">
    <property type="entry name" value="P-loop_NTPase"/>
</dbReference>
<keyword evidence="1" id="KW-0813">Transport</keyword>
<dbReference type="InterPro" id="IPR015854">
    <property type="entry name" value="ABC_transpr_LolD-like"/>
</dbReference>
<dbReference type="EMBL" id="CP139781">
    <property type="protein sequence ID" value="WRQ86651.1"/>
    <property type="molecule type" value="Genomic_DNA"/>
</dbReference>
<dbReference type="Proteomes" id="UP000738431">
    <property type="component" value="Chromosome"/>
</dbReference>
<dbReference type="PANTHER" id="PTHR24220:SF659">
    <property type="entry name" value="TRANSPORTER, PUTATIVE-RELATED"/>
    <property type="match status" value="1"/>
</dbReference>
<proteinExistence type="predicted"/>
<keyword evidence="2" id="KW-0547">Nucleotide-binding</keyword>
<dbReference type="PROSITE" id="PS00211">
    <property type="entry name" value="ABC_TRANSPORTER_1"/>
    <property type="match status" value="1"/>
</dbReference>
<name>A0ABZ1C4K0_9BACT</name>
<dbReference type="GO" id="GO:0005524">
    <property type="term" value="F:ATP binding"/>
    <property type="evidence" value="ECO:0007669"/>
    <property type="project" value="UniProtKB-KW"/>
</dbReference>
<evidence type="ECO:0000259" key="4">
    <source>
        <dbReference type="PROSITE" id="PS50893"/>
    </source>
</evidence>
<protein>
    <submittedName>
        <fullName evidence="5">ABC transporter ATP-binding protein</fullName>
    </submittedName>
</protein>
<dbReference type="InterPro" id="IPR017911">
    <property type="entry name" value="MacB-like_ATP-bd"/>
</dbReference>
<organism evidence="5 6">
    <name type="scientific">Actomonas aquatica</name>
    <dbReference type="NCBI Taxonomy" id="2866162"/>
    <lineage>
        <taxon>Bacteria</taxon>
        <taxon>Pseudomonadati</taxon>
        <taxon>Verrucomicrobiota</taxon>
        <taxon>Opitutia</taxon>
        <taxon>Opitutales</taxon>
        <taxon>Opitutaceae</taxon>
        <taxon>Actomonas</taxon>
    </lineage>
</organism>
<evidence type="ECO:0000256" key="3">
    <source>
        <dbReference type="ARBA" id="ARBA00022840"/>
    </source>
</evidence>
<accession>A0ABZ1C4K0</accession>
<reference evidence="5 6" key="1">
    <citation type="submission" date="2023-12" db="EMBL/GenBank/DDBJ databases">
        <title>Description of an unclassified Opitutus bacterium of Verrucomicrobiota.</title>
        <authorList>
            <person name="Zhang D.-F."/>
        </authorList>
    </citation>
    <scope>NUCLEOTIDE SEQUENCE [LARGE SCALE GENOMIC DNA]</scope>
    <source>
        <strain evidence="5 6">WL0086</strain>
    </source>
</reference>
<dbReference type="InterPro" id="IPR003593">
    <property type="entry name" value="AAA+_ATPase"/>
</dbReference>
<gene>
    <name evidence="5" type="ORF">K1X11_017705</name>
</gene>
<evidence type="ECO:0000313" key="6">
    <source>
        <dbReference type="Proteomes" id="UP000738431"/>
    </source>
</evidence>
<dbReference type="Gene3D" id="3.40.50.300">
    <property type="entry name" value="P-loop containing nucleotide triphosphate hydrolases"/>
    <property type="match status" value="1"/>
</dbReference>
<evidence type="ECO:0000313" key="5">
    <source>
        <dbReference type="EMBL" id="WRQ86651.1"/>
    </source>
</evidence>
<keyword evidence="3 5" id="KW-0067">ATP-binding</keyword>
<dbReference type="SMART" id="SM00382">
    <property type="entry name" value="AAA"/>
    <property type="match status" value="1"/>
</dbReference>
<dbReference type="PANTHER" id="PTHR24220">
    <property type="entry name" value="IMPORT ATP-BINDING PROTEIN"/>
    <property type="match status" value="1"/>
</dbReference>
<feature type="domain" description="ABC transporter" evidence="4">
    <location>
        <begin position="10"/>
        <end position="230"/>
    </location>
</feature>
<dbReference type="SUPFAM" id="SSF52540">
    <property type="entry name" value="P-loop containing nucleoside triphosphate hydrolases"/>
    <property type="match status" value="1"/>
</dbReference>